<dbReference type="FunFam" id="2.60.120.1440:FF:000001">
    <property type="entry name" value="Putative anti-sigma factor"/>
    <property type="match status" value="1"/>
</dbReference>
<dbReference type="Gene3D" id="2.60.120.1440">
    <property type="match status" value="1"/>
</dbReference>
<gene>
    <name evidence="4" type="ORF">GKE01_10835</name>
</gene>
<keyword evidence="1" id="KW-1133">Transmembrane helix</keyword>
<evidence type="ECO:0000259" key="3">
    <source>
        <dbReference type="Pfam" id="PF16344"/>
    </source>
</evidence>
<dbReference type="InterPro" id="IPR032508">
    <property type="entry name" value="FecR_C"/>
</dbReference>
<dbReference type="Gene3D" id="3.55.50.30">
    <property type="match status" value="1"/>
</dbReference>
<dbReference type="PIRSF" id="PIRSF018266">
    <property type="entry name" value="FecR"/>
    <property type="match status" value="1"/>
</dbReference>
<feature type="domain" description="Protein FecR C-terminal" evidence="3">
    <location>
        <begin position="261"/>
        <end position="328"/>
    </location>
</feature>
<organism evidence="4">
    <name type="scientific">Parabacteroides goldsteinii</name>
    <dbReference type="NCBI Taxonomy" id="328812"/>
    <lineage>
        <taxon>Bacteria</taxon>
        <taxon>Pseudomonadati</taxon>
        <taxon>Bacteroidota</taxon>
        <taxon>Bacteroidia</taxon>
        <taxon>Bacteroidales</taxon>
        <taxon>Tannerellaceae</taxon>
        <taxon>Parabacteroides</taxon>
    </lineage>
</organism>
<reference evidence="4" key="1">
    <citation type="journal article" date="2019" name="Nat. Med.">
        <title>A library of human gut bacterial isolates paired with longitudinal multiomics data enables mechanistic microbiome research.</title>
        <authorList>
            <person name="Poyet M."/>
            <person name="Groussin M."/>
            <person name="Gibbons S.M."/>
            <person name="Avila-Pacheco J."/>
            <person name="Jiang X."/>
            <person name="Kearney S.M."/>
            <person name="Perrotta A.R."/>
            <person name="Berdy B."/>
            <person name="Zhao S."/>
            <person name="Lieberman T.D."/>
            <person name="Swanson P.K."/>
            <person name="Smith M."/>
            <person name="Roesemann S."/>
            <person name="Alexander J.E."/>
            <person name="Rich S.A."/>
            <person name="Livny J."/>
            <person name="Vlamakis H."/>
            <person name="Clish C."/>
            <person name="Bullock K."/>
            <person name="Deik A."/>
            <person name="Scott J."/>
            <person name="Pierce K.A."/>
            <person name="Xavier R.J."/>
            <person name="Alm E.J."/>
        </authorList>
    </citation>
    <scope>NUCLEOTIDE SEQUENCE</scope>
    <source>
        <strain evidence="4">BIOML-A4</strain>
    </source>
</reference>
<proteinExistence type="predicted"/>
<sequence length="332" mass="38102">MENFTTDINFIIIRYLDGSASLEEKRQLLQWLKESEKNRSDFTDTRDLWLSCNASADNELEVDIALDGLKMRIMNEHERIGKKTRRSFIRWYQAAAVLLVLFGLYFWLSIEQTEPKLMVQNQLITAKGSKGKFTLPDGTVVWLNSESRLVYPDQFADGKRTVNLVGGAYFEVVKDEKKPFIVKAGDVDVEVLGTSFNISSYPFKDNIETALLSGSVKISGPSVCREIYLKPNEVFEYKKDLHAVSVKPANASLYADWIKDRLVFDNRPLSDILISMEGWYNMDIVCPEKFAESTYMSFTIRQEDIDEILRAMSFIIPISYQIKNGKAFIMPK</sequence>
<dbReference type="Pfam" id="PF04773">
    <property type="entry name" value="FecR"/>
    <property type="match status" value="1"/>
</dbReference>
<dbReference type="GO" id="GO:0016989">
    <property type="term" value="F:sigma factor antagonist activity"/>
    <property type="evidence" value="ECO:0007669"/>
    <property type="project" value="TreeGrafter"/>
</dbReference>
<keyword evidence="1" id="KW-0472">Membrane</keyword>
<dbReference type="InterPro" id="IPR012373">
    <property type="entry name" value="Ferrdict_sens_TM"/>
</dbReference>
<dbReference type="PANTHER" id="PTHR30273">
    <property type="entry name" value="PERIPLASMIC SIGNAL SENSOR AND SIGMA FACTOR ACTIVATOR FECR-RELATED"/>
    <property type="match status" value="1"/>
</dbReference>
<evidence type="ECO:0000313" key="4">
    <source>
        <dbReference type="EMBL" id="MRY11962.1"/>
    </source>
</evidence>
<dbReference type="RefSeq" id="WP_010803526.1">
    <property type="nucleotide sequence ID" value="NZ_CAJSYT010000001.1"/>
</dbReference>
<evidence type="ECO:0000259" key="2">
    <source>
        <dbReference type="Pfam" id="PF04773"/>
    </source>
</evidence>
<keyword evidence="1" id="KW-0812">Transmembrane</keyword>
<protein>
    <submittedName>
        <fullName evidence="4">DUF4974 domain-containing protein</fullName>
    </submittedName>
</protein>
<name>A0A6G1ZDR4_9BACT</name>
<evidence type="ECO:0000256" key="1">
    <source>
        <dbReference type="SAM" id="Phobius"/>
    </source>
</evidence>
<dbReference type="AlphaFoldDB" id="A0A6G1ZDR4"/>
<dbReference type="InterPro" id="IPR006860">
    <property type="entry name" value="FecR"/>
</dbReference>
<feature type="domain" description="FecR protein" evidence="2">
    <location>
        <begin position="123"/>
        <end position="217"/>
    </location>
</feature>
<feature type="transmembrane region" description="Helical" evidence="1">
    <location>
        <begin position="89"/>
        <end position="108"/>
    </location>
</feature>
<comment type="caution">
    <text evidence="4">The sequence shown here is derived from an EMBL/GenBank/DDBJ whole genome shotgun (WGS) entry which is preliminary data.</text>
</comment>
<accession>A0A6G1ZDR4</accession>
<dbReference type="PANTHER" id="PTHR30273:SF2">
    <property type="entry name" value="PROTEIN FECR"/>
    <property type="match status" value="1"/>
</dbReference>
<dbReference type="Pfam" id="PF16344">
    <property type="entry name" value="FecR_C"/>
    <property type="match status" value="1"/>
</dbReference>
<dbReference type="EMBL" id="WKLP01000014">
    <property type="protein sequence ID" value="MRY11962.1"/>
    <property type="molecule type" value="Genomic_DNA"/>
</dbReference>